<reference evidence="2 3" key="1">
    <citation type="submission" date="2020-08" db="EMBL/GenBank/DDBJ databases">
        <title>Genomic Encyclopedia of Type Strains, Phase IV (KMG-V): Genome sequencing to study the core and pangenomes of soil and plant-associated prokaryotes.</title>
        <authorList>
            <person name="Whitman W."/>
        </authorList>
    </citation>
    <scope>NUCLEOTIDE SEQUENCE [LARGE SCALE GENOMIC DNA]</scope>
    <source>
        <strain evidence="2 3">SEMIA 4064</strain>
    </source>
</reference>
<evidence type="ECO:0000313" key="2">
    <source>
        <dbReference type="EMBL" id="MBB5572363.1"/>
    </source>
</evidence>
<dbReference type="AlphaFoldDB" id="A0A7W8XMX7"/>
<feature type="transmembrane region" description="Helical" evidence="1">
    <location>
        <begin position="20"/>
        <end position="39"/>
    </location>
</feature>
<keyword evidence="1" id="KW-0472">Membrane</keyword>
<proteinExistence type="predicted"/>
<keyword evidence="3" id="KW-1185">Reference proteome</keyword>
<evidence type="ECO:0000256" key="1">
    <source>
        <dbReference type="SAM" id="Phobius"/>
    </source>
</evidence>
<keyword evidence="1" id="KW-0812">Transmembrane</keyword>
<evidence type="ECO:0000313" key="3">
    <source>
        <dbReference type="Proteomes" id="UP000549882"/>
    </source>
</evidence>
<dbReference type="Proteomes" id="UP000549882">
    <property type="component" value="Unassembled WGS sequence"/>
</dbReference>
<keyword evidence="1" id="KW-1133">Transmembrane helix</keyword>
<sequence length="41" mass="4689">MGRRSPRLIRMERYIMRELLLIMAALTLMALGPLALLIAGY</sequence>
<protein>
    <submittedName>
        <fullName evidence="2">Uncharacterized protein</fullName>
    </submittedName>
</protein>
<gene>
    <name evidence="2" type="ORF">GGD50_000939</name>
</gene>
<comment type="caution">
    <text evidence="2">The sequence shown here is derived from an EMBL/GenBank/DDBJ whole genome shotgun (WGS) entry which is preliminary data.</text>
</comment>
<organism evidence="2 3">
    <name type="scientific">Rhizobium paranaense</name>
    <dbReference type="NCBI Taxonomy" id="1650438"/>
    <lineage>
        <taxon>Bacteria</taxon>
        <taxon>Pseudomonadati</taxon>
        <taxon>Pseudomonadota</taxon>
        <taxon>Alphaproteobacteria</taxon>
        <taxon>Hyphomicrobiales</taxon>
        <taxon>Rhizobiaceae</taxon>
        <taxon>Rhizobium/Agrobacterium group</taxon>
        <taxon>Rhizobium</taxon>
    </lineage>
</organism>
<name>A0A7W8XMX7_9HYPH</name>
<dbReference type="EMBL" id="JACHBI010000001">
    <property type="protein sequence ID" value="MBB5572363.1"/>
    <property type="molecule type" value="Genomic_DNA"/>
</dbReference>
<accession>A0A7W8XMX7</accession>